<dbReference type="OrthoDB" id="8795346at2"/>
<evidence type="ECO:0000256" key="2">
    <source>
        <dbReference type="ARBA" id="ARBA00022448"/>
    </source>
</evidence>
<evidence type="ECO:0000256" key="7">
    <source>
        <dbReference type="ARBA" id="ARBA00022777"/>
    </source>
</evidence>
<dbReference type="CDD" id="cd00006">
    <property type="entry name" value="PTS_IIA_man"/>
    <property type="match status" value="1"/>
</dbReference>
<dbReference type="PANTHER" id="PTHR33799">
    <property type="entry name" value="PTS PERMEASE-RELATED-RELATED"/>
    <property type="match status" value="1"/>
</dbReference>
<dbReference type="InterPro" id="IPR051471">
    <property type="entry name" value="Bacterial_PTS_sugar_comp"/>
</dbReference>
<keyword evidence="4" id="KW-0762">Sugar transport</keyword>
<evidence type="ECO:0000259" key="10">
    <source>
        <dbReference type="PROSITE" id="PS51096"/>
    </source>
</evidence>
<keyword evidence="6" id="KW-0598">Phosphotransferase system</keyword>
<dbReference type="GO" id="GO:0016020">
    <property type="term" value="C:membrane"/>
    <property type="evidence" value="ECO:0007669"/>
    <property type="project" value="InterPro"/>
</dbReference>
<evidence type="ECO:0000256" key="5">
    <source>
        <dbReference type="ARBA" id="ARBA00022679"/>
    </source>
</evidence>
<dbReference type="SUPFAM" id="SSF53062">
    <property type="entry name" value="PTS system fructose IIA component-like"/>
    <property type="match status" value="1"/>
</dbReference>
<accession>A0A368L0N2</accession>
<name>A0A368L0N2_9BURK</name>
<evidence type="ECO:0000256" key="6">
    <source>
        <dbReference type="ARBA" id="ARBA00022683"/>
    </source>
</evidence>
<dbReference type="AlphaFoldDB" id="A0A368L0N2"/>
<keyword evidence="7" id="KW-0418">Kinase</keyword>
<keyword evidence="9" id="KW-0732">Signal</keyword>
<feature type="region of interest" description="Disordered" evidence="8">
    <location>
        <begin position="142"/>
        <end position="163"/>
    </location>
</feature>
<dbReference type="InterPro" id="IPR036662">
    <property type="entry name" value="PTS_EIIA_man-typ_sf"/>
</dbReference>
<evidence type="ECO:0000256" key="8">
    <source>
        <dbReference type="SAM" id="MobiDB-lite"/>
    </source>
</evidence>
<keyword evidence="5" id="KW-0808">Transferase</keyword>
<keyword evidence="12" id="KW-1185">Reference proteome</keyword>
<keyword evidence="3" id="KW-0963">Cytoplasm</keyword>
<feature type="signal peptide" evidence="9">
    <location>
        <begin position="1"/>
        <end position="20"/>
    </location>
</feature>
<evidence type="ECO:0000256" key="1">
    <source>
        <dbReference type="ARBA" id="ARBA00004496"/>
    </source>
</evidence>
<dbReference type="InterPro" id="IPR033887">
    <property type="entry name" value="PTS_IIA_man"/>
</dbReference>
<proteinExistence type="predicted"/>
<keyword evidence="2" id="KW-0813">Transport</keyword>
<dbReference type="PANTHER" id="PTHR33799:SF1">
    <property type="entry name" value="PTS SYSTEM MANNOSE-SPECIFIC EIIAB COMPONENT-RELATED"/>
    <property type="match status" value="1"/>
</dbReference>
<dbReference type="InterPro" id="IPR004701">
    <property type="entry name" value="PTS_EIIA_man-typ"/>
</dbReference>
<feature type="domain" description="PTS EIIA type-4" evidence="10">
    <location>
        <begin position="1"/>
        <end position="130"/>
    </location>
</feature>
<dbReference type="EMBL" id="QPGB01000004">
    <property type="protein sequence ID" value="RCS57109.1"/>
    <property type="molecule type" value="Genomic_DNA"/>
</dbReference>
<evidence type="ECO:0000313" key="11">
    <source>
        <dbReference type="EMBL" id="RCS57109.1"/>
    </source>
</evidence>
<gene>
    <name evidence="11" type="ORF">DU000_09915</name>
</gene>
<dbReference type="Gene3D" id="3.40.50.510">
    <property type="entry name" value="Phosphotransferase system, mannose-type IIA component"/>
    <property type="match status" value="1"/>
</dbReference>
<evidence type="ECO:0000256" key="3">
    <source>
        <dbReference type="ARBA" id="ARBA00022490"/>
    </source>
</evidence>
<sequence length="163" mass="16636">MIGILIISHAPLGAALVACAKHVFSEPPEHFAVLDVVPDTEPQLLMQQATTLTKQVNAGQGVLVLTDLFGGTPSNIATQLGAAAAAGGASERVAVITGVNLPMLLRAITYRHTDLATVVEKAMSGATNGIVNLVSKAPQAQTRKFNDSSGGDGNGASGNDHSQ</sequence>
<dbReference type="GO" id="GO:0005737">
    <property type="term" value="C:cytoplasm"/>
    <property type="evidence" value="ECO:0007669"/>
    <property type="project" value="UniProtKB-SubCell"/>
</dbReference>
<dbReference type="RefSeq" id="WP_114403251.1">
    <property type="nucleotide sequence ID" value="NZ_QPGB01000004.1"/>
</dbReference>
<evidence type="ECO:0000256" key="9">
    <source>
        <dbReference type="SAM" id="SignalP"/>
    </source>
</evidence>
<reference evidence="11 12" key="1">
    <citation type="journal article" date="2018" name="Int. J. Syst. Evol. Microbiol.">
        <title>Parvibium lacunae gen. nov., sp. nov., a new member of the family Alcaligenaceae isolated from a freshwater pond.</title>
        <authorList>
            <person name="Chen W.M."/>
            <person name="Xie P.B."/>
            <person name="Hsu M.Y."/>
            <person name="Sheu S.Y."/>
        </authorList>
    </citation>
    <scope>NUCLEOTIDE SEQUENCE [LARGE SCALE GENOMIC DNA]</scope>
    <source>
        <strain evidence="11 12">KMB9</strain>
    </source>
</reference>
<dbReference type="GO" id="GO:0016301">
    <property type="term" value="F:kinase activity"/>
    <property type="evidence" value="ECO:0007669"/>
    <property type="project" value="UniProtKB-KW"/>
</dbReference>
<dbReference type="Pfam" id="PF03610">
    <property type="entry name" value="EIIA-man"/>
    <property type="match status" value="1"/>
</dbReference>
<feature type="chain" id="PRO_5016834339" description="PTS EIIA type-4 domain-containing protein" evidence="9">
    <location>
        <begin position="21"/>
        <end position="163"/>
    </location>
</feature>
<evidence type="ECO:0000256" key="4">
    <source>
        <dbReference type="ARBA" id="ARBA00022597"/>
    </source>
</evidence>
<comment type="subcellular location">
    <subcellularLocation>
        <location evidence="1">Cytoplasm</location>
    </subcellularLocation>
</comment>
<dbReference type="Proteomes" id="UP000252357">
    <property type="component" value="Unassembled WGS sequence"/>
</dbReference>
<protein>
    <recommendedName>
        <fullName evidence="10">PTS EIIA type-4 domain-containing protein</fullName>
    </recommendedName>
</protein>
<organism evidence="11 12">
    <name type="scientific">Parvibium lacunae</name>
    <dbReference type="NCBI Taxonomy" id="1888893"/>
    <lineage>
        <taxon>Bacteria</taxon>
        <taxon>Pseudomonadati</taxon>
        <taxon>Pseudomonadota</taxon>
        <taxon>Betaproteobacteria</taxon>
        <taxon>Burkholderiales</taxon>
        <taxon>Alcaligenaceae</taxon>
        <taxon>Parvibium</taxon>
    </lineage>
</organism>
<evidence type="ECO:0000313" key="12">
    <source>
        <dbReference type="Proteomes" id="UP000252357"/>
    </source>
</evidence>
<dbReference type="GO" id="GO:0009401">
    <property type="term" value="P:phosphoenolpyruvate-dependent sugar phosphotransferase system"/>
    <property type="evidence" value="ECO:0007669"/>
    <property type="project" value="UniProtKB-KW"/>
</dbReference>
<comment type="caution">
    <text evidence="11">The sequence shown here is derived from an EMBL/GenBank/DDBJ whole genome shotgun (WGS) entry which is preliminary data.</text>
</comment>
<dbReference type="PROSITE" id="PS51096">
    <property type="entry name" value="PTS_EIIA_TYPE_4"/>
    <property type="match status" value="1"/>
</dbReference>